<comment type="similarity">
    <text evidence="1">Belongs to the bacterial ribosomal protein bS6 family.</text>
</comment>
<dbReference type="PANTHER" id="PTHR21011">
    <property type="entry name" value="MITOCHONDRIAL 28S RIBOSOMAL PROTEIN S6"/>
    <property type="match status" value="1"/>
</dbReference>
<evidence type="ECO:0000313" key="5">
    <source>
        <dbReference type="Proteomes" id="UP001159042"/>
    </source>
</evidence>
<dbReference type="CDD" id="cd15465">
    <property type="entry name" value="bS6_mito"/>
    <property type="match status" value="1"/>
</dbReference>
<dbReference type="FunFam" id="3.30.70.60:FF:000014">
    <property type="entry name" value="28S ribosomal protein S6, mitochondrial"/>
    <property type="match status" value="1"/>
</dbReference>
<proteinExistence type="inferred from homology"/>
<keyword evidence="5" id="KW-1185">Reference proteome</keyword>
<dbReference type="Gene3D" id="3.30.70.60">
    <property type="match status" value="1"/>
</dbReference>
<evidence type="ECO:0000256" key="3">
    <source>
        <dbReference type="ARBA" id="ARBA00035365"/>
    </source>
</evidence>
<dbReference type="EMBL" id="JANEYG010000002">
    <property type="protein sequence ID" value="KAJ8925116.1"/>
    <property type="molecule type" value="Genomic_DNA"/>
</dbReference>
<evidence type="ECO:0000313" key="4">
    <source>
        <dbReference type="EMBL" id="KAJ8925116.1"/>
    </source>
</evidence>
<dbReference type="InterPro" id="IPR035980">
    <property type="entry name" value="Ribosomal_bS6_sf"/>
</dbReference>
<name>A0AAV8WFV8_9CUCU</name>
<dbReference type="Pfam" id="PF01250">
    <property type="entry name" value="Ribosomal_S6"/>
    <property type="match status" value="1"/>
</dbReference>
<dbReference type="GO" id="GO:0005763">
    <property type="term" value="C:mitochondrial small ribosomal subunit"/>
    <property type="evidence" value="ECO:0007669"/>
    <property type="project" value="TreeGrafter"/>
</dbReference>
<protein>
    <recommendedName>
        <fullName evidence="2">Small ribosomal subunit protein bS6m</fullName>
    </recommendedName>
    <alternativeName>
        <fullName evidence="3">28S ribosomal protein S6, mitochondrial</fullName>
    </alternativeName>
</protein>
<gene>
    <name evidence="4" type="ORF">NQ315_001298</name>
</gene>
<evidence type="ECO:0000256" key="1">
    <source>
        <dbReference type="ARBA" id="ARBA00009512"/>
    </source>
</evidence>
<dbReference type="InterPro" id="IPR000529">
    <property type="entry name" value="Ribosomal_bS6"/>
</dbReference>
<dbReference type="InterPro" id="IPR014717">
    <property type="entry name" value="Transl_elong_EF1B/ribsomal_bS6"/>
</dbReference>
<comment type="caution">
    <text evidence="4">The sequence shown here is derived from an EMBL/GenBank/DDBJ whole genome shotgun (WGS) entry which is preliminary data.</text>
</comment>
<dbReference type="GO" id="GO:0003735">
    <property type="term" value="F:structural constituent of ribosome"/>
    <property type="evidence" value="ECO:0007669"/>
    <property type="project" value="InterPro"/>
</dbReference>
<dbReference type="SUPFAM" id="SSF54995">
    <property type="entry name" value="Ribosomal protein S6"/>
    <property type="match status" value="1"/>
</dbReference>
<reference evidence="4 5" key="1">
    <citation type="journal article" date="2023" name="Insect Mol. Biol.">
        <title>Genome sequencing provides insights into the evolution of gene families encoding plant cell wall-degrading enzymes in longhorned beetles.</title>
        <authorList>
            <person name="Shin N.R."/>
            <person name="Okamura Y."/>
            <person name="Kirsch R."/>
            <person name="Pauchet Y."/>
        </authorList>
    </citation>
    <scope>NUCLEOTIDE SEQUENCE [LARGE SCALE GENOMIC DNA]</scope>
    <source>
        <strain evidence="4">EAD_L_NR</strain>
    </source>
</reference>
<dbReference type="Proteomes" id="UP001159042">
    <property type="component" value="Unassembled WGS sequence"/>
</dbReference>
<dbReference type="GO" id="GO:0070181">
    <property type="term" value="F:small ribosomal subunit rRNA binding"/>
    <property type="evidence" value="ECO:0007669"/>
    <property type="project" value="TreeGrafter"/>
</dbReference>
<accession>A0AAV8WFV8</accession>
<evidence type="ECO:0000256" key="2">
    <source>
        <dbReference type="ARBA" id="ARBA00035170"/>
    </source>
</evidence>
<dbReference type="PANTHER" id="PTHR21011:SF1">
    <property type="entry name" value="SMALL RIBOSOMAL SUBUNIT PROTEIN BS6M"/>
    <property type="match status" value="1"/>
</dbReference>
<dbReference type="AlphaFoldDB" id="A0AAV8WFV8"/>
<dbReference type="GO" id="GO:0006412">
    <property type="term" value="P:translation"/>
    <property type="evidence" value="ECO:0007669"/>
    <property type="project" value="InterPro"/>
</dbReference>
<sequence length="147" mass="17374">MITYELMLLLRTMPKPELHGVLKRIATAIFDKGGVIRKLDNLGHKDMPYKTSSHGVVYNKASYFLYEFTVPPSSIDTLLDEYGRDVDIIRRRIYKKNEENKFKCTLDEELQPPPYRKEVQEMIAKARRLDKPKFSYNNGMDYYPFQK</sequence>
<organism evidence="4 5">
    <name type="scientific">Exocentrus adspersus</name>
    <dbReference type="NCBI Taxonomy" id="1586481"/>
    <lineage>
        <taxon>Eukaryota</taxon>
        <taxon>Metazoa</taxon>
        <taxon>Ecdysozoa</taxon>
        <taxon>Arthropoda</taxon>
        <taxon>Hexapoda</taxon>
        <taxon>Insecta</taxon>
        <taxon>Pterygota</taxon>
        <taxon>Neoptera</taxon>
        <taxon>Endopterygota</taxon>
        <taxon>Coleoptera</taxon>
        <taxon>Polyphaga</taxon>
        <taxon>Cucujiformia</taxon>
        <taxon>Chrysomeloidea</taxon>
        <taxon>Cerambycidae</taxon>
        <taxon>Lamiinae</taxon>
        <taxon>Acanthocinini</taxon>
        <taxon>Exocentrus</taxon>
    </lineage>
</organism>